<name>A0ABV9QJG3_9FIRM</name>
<reference evidence="2" key="1">
    <citation type="journal article" date="2019" name="Int. J. Syst. Evol. Microbiol.">
        <title>The Global Catalogue of Microorganisms (GCM) 10K type strain sequencing project: providing services to taxonomists for standard genome sequencing and annotation.</title>
        <authorList>
            <consortium name="The Broad Institute Genomics Platform"/>
            <consortium name="The Broad Institute Genome Sequencing Center for Infectious Disease"/>
            <person name="Wu L."/>
            <person name="Ma J."/>
        </authorList>
    </citation>
    <scope>NUCLEOTIDE SEQUENCE [LARGE SCALE GENOMIC DNA]</scope>
    <source>
        <strain evidence="2">CCUG 46385</strain>
    </source>
</reference>
<evidence type="ECO:0008006" key="3">
    <source>
        <dbReference type="Google" id="ProtNLM"/>
    </source>
</evidence>
<comment type="caution">
    <text evidence="1">The sequence shown here is derived from an EMBL/GenBank/DDBJ whole genome shotgun (WGS) entry which is preliminary data.</text>
</comment>
<dbReference type="InterPro" id="IPR027396">
    <property type="entry name" value="DsrEFH-like"/>
</dbReference>
<organism evidence="1 2">
    <name type="scientific">Filifactor villosus</name>
    <dbReference type="NCBI Taxonomy" id="29374"/>
    <lineage>
        <taxon>Bacteria</taxon>
        <taxon>Bacillati</taxon>
        <taxon>Bacillota</taxon>
        <taxon>Clostridia</taxon>
        <taxon>Peptostreptococcales</taxon>
        <taxon>Filifactoraceae</taxon>
        <taxon>Filifactor</taxon>
    </lineage>
</organism>
<dbReference type="Gene3D" id="3.40.1260.10">
    <property type="entry name" value="DsrEFH-like"/>
    <property type="match status" value="1"/>
</dbReference>
<proteinExistence type="predicted"/>
<dbReference type="Proteomes" id="UP001595916">
    <property type="component" value="Unassembled WGS sequence"/>
</dbReference>
<dbReference type="RefSeq" id="WP_379786933.1">
    <property type="nucleotide sequence ID" value="NZ_JBHSHL010000002.1"/>
</dbReference>
<dbReference type="EMBL" id="JBHSHL010000002">
    <property type="protein sequence ID" value="MFC4803501.1"/>
    <property type="molecule type" value="Genomic_DNA"/>
</dbReference>
<sequence length="112" mass="12414">MKKILYYAMTGEKMCFQHVLMNALDLKAEGYEVKIIFEGASVKLVPVFEEEKNPLYLKAKEEGLIAGVCLACSKVLGVYETIAGGNIDFLNDMNGHAGMKPYLNQGYEVISI</sequence>
<evidence type="ECO:0000313" key="2">
    <source>
        <dbReference type="Proteomes" id="UP001595916"/>
    </source>
</evidence>
<dbReference type="SUPFAM" id="SSF75169">
    <property type="entry name" value="DsrEFH-like"/>
    <property type="match status" value="1"/>
</dbReference>
<keyword evidence="2" id="KW-1185">Reference proteome</keyword>
<evidence type="ECO:0000313" key="1">
    <source>
        <dbReference type="EMBL" id="MFC4803501.1"/>
    </source>
</evidence>
<protein>
    <recommendedName>
        <fullName evidence="3">Cytoplasmic protein</fullName>
    </recommendedName>
</protein>
<accession>A0ABV9QJG3</accession>
<gene>
    <name evidence="1" type="ORF">ACFO4R_00250</name>
</gene>